<dbReference type="EMBL" id="UINC01001051">
    <property type="protein sequence ID" value="SUZ69078.1"/>
    <property type="molecule type" value="Genomic_DNA"/>
</dbReference>
<name>A0A381PRH2_9ZZZZ</name>
<dbReference type="AlphaFoldDB" id="A0A381PRH2"/>
<protein>
    <recommendedName>
        <fullName evidence="2">CT398-like coiled coil hairpin domain-containing protein</fullName>
    </recommendedName>
</protein>
<proteinExistence type="predicted"/>
<evidence type="ECO:0000256" key="1">
    <source>
        <dbReference type="SAM" id="Coils"/>
    </source>
</evidence>
<sequence length="245" mass="27947">VHFFYDEEMTLIHKLVELQTIDTKLKDINDLLGDLPSRVKELDQQEDTIKANLEKSQTRLKELEVKLHRAEVRIAEINDKINKYKDQLFLVTNNKQYDALMHEIDHLKEERVSNESESLSFMEEKETLINSINEMAAELEILTQDLSSRREKLESAISESADEKSNLEQNRAEQVSQIDAKFISEYDRVLAARDGLAVVNLSGGACGGCGAYIPAQIVTEIRGNIVMHRCDVCGRFLYSENNSVN</sequence>
<accession>A0A381PRH2</accession>
<dbReference type="PANTHER" id="PTHR39082:SF1">
    <property type="entry name" value="SCAVENGER RECEPTOR CLASS A MEMBER 3"/>
    <property type="match status" value="1"/>
</dbReference>
<feature type="coiled-coil region" evidence="1">
    <location>
        <begin position="39"/>
        <end position="170"/>
    </location>
</feature>
<gene>
    <name evidence="3" type="ORF">METZ01_LOCUS21932</name>
</gene>
<feature type="non-terminal residue" evidence="3">
    <location>
        <position position="1"/>
    </location>
</feature>
<dbReference type="Gene3D" id="1.10.287.1490">
    <property type="match status" value="1"/>
</dbReference>
<dbReference type="InterPro" id="IPR052376">
    <property type="entry name" value="Oxidative_Scav/Glycosyltrans"/>
</dbReference>
<organism evidence="3">
    <name type="scientific">marine metagenome</name>
    <dbReference type="NCBI Taxonomy" id="408172"/>
    <lineage>
        <taxon>unclassified sequences</taxon>
        <taxon>metagenomes</taxon>
        <taxon>ecological metagenomes</taxon>
    </lineage>
</organism>
<dbReference type="Pfam" id="PF24481">
    <property type="entry name" value="CT398_CC"/>
    <property type="match status" value="1"/>
</dbReference>
<dbReference type="PANTHER" id="PTHR39082">
    <property type="entry name" value="PHOSPHOLIPASE C-BETA-2-RELATED"/>
    <property type="match status" value="1"/>
</dbReference>
<reference evidence="3" key="1">
    <citation type="submission" date="2018-05" db="EMBL/GenBank/DDBJ databases">
        <authorList>
            <person name="Lanie J.A."/>
            <person name="Ng W.-L."/>
            <person name="Kazmierczak K.M."/>
            <person name="Andrzejewski T.M."/>
            <person name="Davidsen T.M."/>
            <person name="Wayne K.J."/>
            <person name="Tettelin H."/>
            <person name="Glass J.I."/>
            <person name="Rusch D."/>
            <person name="Podicherti R."/>
            <person name="Tsui H.-C.T."/>
            <person name="Winkler M.E."/>
        </authorList>
    </citation>
    <scope>NUCLEOTIDE SEQUENCE</scope>
</reference>
<dbReference type="InterPro" id="IPR056003">
    <property type="entry name" value="CT398_CC_hairpin"/>
</dbReference>
<keyword evidence="1" id="KW-0175">Coiled coil</keyword>
<evidence type="ECO:0000313" key="3">
    <source>
        <dbReference type="EMBL" id="SUZ69078.1"/>
    </source>
</evidence>
<feature type="domain" description="CT398-like coiled coil hairpin" evidence="2">
    <location>
        <begin position="18"/>
        <end position="192"/>
    </location>
</feature>
<evidence type="ECO:0000259" key="2">
    <source>
        <dbReference type="Pfam" id="PF24481"/>
    </source>
</evidence>